<keyword evidence="3 5" id="KW-0238">DNA-binding</keyword>
<keyword evidence="9" id="KW-1185">Reference proteome</keyword>
<dbReference type="GO" id="GO:0006310">
    <property type="term" value="P:DNA recombination"/>
    <property type="evidence" value="ECO:0007669"/>
    <property type="project" value="UniProtKB-KW"/>
</dbReference>
<comment type="caution">
    <text evidence="8">The sequence shown here is derived from an EMBL/GenBank/DDBJ whole genome shotgun (WGS) entry which is preliminary data.</text>
</comment>
<organism evidence="8 9">
    <name type="scientific">Lamprobacter modestohalophilus</name>
    <dbReference type="NCBI Taxonomy" id="1064514"/>
    <lineage>
        <taxon>Bacteria</taxon>
        <taxon>Pseudomonadati</taxon>
        <taxon>Pseudomonadota</taxon>
        <taxon>Gammaproteobacteria</taxon>
        <taxon>Chromatiales</taxon>
        <taxon>Chromatiaceae</taxon>
        <taxon>Lamprobacter</taxon>
    </lineage>
</organism>
<dbReference type="PANTHER" id="PTHR30629:SF2">
    <property type="entry name" value="PROPHAGE INTEGRASE INTS-RELATED"/>
    <property type="match status" value="1"/>
</dbReference>
<gene>
    <name evidence="8" type="ORF">CKO42_03735</name>
</gene>
<dbReference type="SUPFAM" id="SSF56349">
    <property type="entry name" value="DNA breaking-rejoining enzymes"/>
    <property type="match status" value="1"/>
</dbReference>
<name>A0A9X0W5V7_9GAMM</name>
<protein>
    <submittedName>
        <fullName evidence="8">Integrase</fullName>
    </submittedName>
</protein>
<dbReference type="GO" id="GO:0015074">
    <property type="term" value="P:DNA integration"/>
    <property type="evidence" value="ECO:0007669"/>
    <property type="project" value="UniProtKB-KW"/>
</dbReference>
<dbReference type="InterPro" id="IPR002104">
    <property type="entry name" value="Integrase_catalytic"/>
</dbReference>
<feature type="domain" description="Tyr recombinase" evidence="6">
    <location>
        <begin position="213"/>
        <end position="392"/>
    </location>
</feature>
<reference evidence="8 9" key="1">
    <citation type="journal article" date="2020" name="Microorganisms">
        <title>Osmotic Adaptation and Compatible Solute Biosynthesis of Phototrophic Bacteria as Revealed from Genome Analyses.</title>
        <authorList>
            <person name="Imhoff J.F."/>
            <person name="Rahn T."/>
            <person name="Kunzel S."/>
            <person name="Keller A."/>
            <person name="Neulinger S.C."/>
        </authorList>
    </citation>
    <scope>NUCLEOTIDE SEQUENCE [LARGE SCALE GENOMIC DNA]</scope>
    <source>
        <strain evidence="8 9">DSM 25653</strain>
    </source>
</reference>
<evidence type="ECO:0000256" key="5">
    <source>
        <dbReference type="PROSITE-ProRule" id="PRU01248"/>
    </source>
</evidence>
<dbReference type="InterPro" id="IPR053876">
    <property type="entry name" value="Phage_int_M"/>
</dbReference>
<evidence type="ECO:0000256" key="1">
    <source>
        <dbReference type="ARBA" id="ARBA00008857"/>
    </source>
</evidence>
<dbReference type="InterPro" id="IPR050808">
    <property type="entry name" value="Phage_Integrase"/>
</dbReference>
<sequence>MARTLHRLTSRQIKAASKPIGDGGGLWLYPQGQARTWIFRYSVNGRQREMGLGGYPSVTLAEARDRAAEARALRKQGIDPIEHRKAQKVAEQGIPTFTTVAARYIRAKRSTWSNPRHAREWPSSLKRYARAKLGAMPIDEITTADVLGVLTSIWHRRPETASRVQSRIENILDYAAAMGWRDPVNVARWKGHLDRLLPSSTTVKRQQNGGTVPHYPAMPYQEVPAFLIELRALKSTSAKALEFTILTVCRTSEVLKAEWTEIDLDNATWTIPAQRMKARVEHRVPLSEQALAVLMSLPKLANNPFVFPGGKMGRPLSGMALLMVMRGLGHGVNGEKSKAVPHAFRSSFRDWVGEETGFASNVAEAALAHQISNAVQAAYERGDKFKKRRELMQAWADYCDLKGNRQ</sequence>
<evidence type="ECO:0000259" key="7">
    <source>
        <dbReference type="PROSITE" id="PS51900"/>
    </source>
</evidence>
<dbReference type="PANTHER" id="PTHR30629">
    <property type="entry name" value="PROPHAGE INTEGRASE"/>
    <property type="match status" value="1"/>
</dbReference>
<dbReference type="Pfam" id="PF22022">
    <property type="entry name" value="Phage_int_M"/>
    <property type="match status" value="1"/>
</dbReference>
<evidence type="ECO:0000256" key="2">
    <source>
        <dbReference type="ARBA" id="ARBA00022908"/>
    </source>
</evidence>
<dbReference type="GO" id="GO:0003677">
    <property type="term" value="F:DNA binding"/>
    <property type="evidence" value="ECO:0007669"/>
    <property type="project" value="UniProtKB-UniRule"/>
</dbReference>
<dbReference type="Gene3D" id="3.30.160.390">
    <property type="entry name" value="Integrase, DNA-binding domain"/>
    <property type="match status" value="1"/>
</dbReference>
<evidence type="ECO:0000313" key="8">
    <source>
        <dbReference type="EMBL" id="MBK1617577.1"/>
    </source>
</evidence>
<dbReference type="InterPro" id="IPR044068">
    <property type="entry name" value="CB"/>
</dbReference>
<feature type="domain" description="Core-binding (CB)" evidence="7">
    <location>
        <begin position="95"/>
        <end position="176"/>
    </location>
</feature>
<dbReference type="AlphaFoldDB" id="A0A9X0W5V7"/>
<evidence type="ECO:0000259" key="6">
    <source>
        <dbReference type="PROSITE" id="PS51898"/>
    </source>
</evidence>
<keyword evidence="2" id="KW-0229">DNA integration</keyword>
<comment type="similarity">
    <text evidence="1">Belongs to the 'phage' integrase family.</text>
</comment>
<dbReference type="PROSITE" id="PS51900">
    <property type="entry name" value="CB"/>
    <property type="match status" value="1"/>
</dbReference>
<dbReference type="InterPro" id="IPR025166">
    <property type="entry name" value="Integrase_DNA_bind_dom"/>
</dbReference>
<dbReference type="InterPro" id="IPR038488">
    <property type="entry name" value="Integrase_DNA-bd_sf"/>
</dbReference>
<dbReference type="CDD" id="cd00801">
    <property type="entry name" value="INT_P4_C"/>
    <property type="match status" value="1"/>
</dbReference>
<dbReference type="InterPro" id="IPR011010">
    <property type="entry name" value="DNA_brk_join_enz"/>
</dbReference>
<evidence type="ECO:0000313" key="9">
    <source>
        <dbReference type="Proteomes" id="UP001138768"/>
    </source>
</evidence>
<dbReference type="Gene3D" id="1.10.150.130">
    <property type="match status" value="1"/>
</dbReference>
<dbReference type="Gene3D" id="1.10.443.10">
    <property type="entry name" value="Intergrase catalytic core"/>
    <property type="match status" value="1"/>
</dbReference>
<keyword evidence="4" id="KW-0233">DNA recombination</keyword>
<dbReference type="EMBL" id="NRRY01000003">
    <property type="protein sequence ID" value="MBK1617577.1"/>
    <property type="molecule type" value="Genomic_DNA"/>
</dbReference>
<evidence type="ECO:0000256" key="4">
    <source>
        <dbReference type="ARBA" id="ARBA00023172"/>
    </source>
</evidence>
<proteinExistence type="inferred from homology"/>
<dbReference type="RefSeq" id="WP_200239055.1">
    <property type="nucleotide sequence ID" value="NZ_NRRY01000003.1"/>
</dbReference>
<dbReference type="Pfam" id="PF13356">
    <property type="entry name" value="Arm-DNA-bind_3"/>
    <property type="match status" value="1"/>
</dbReference>
<accession>A0A9X0W5V7</accession>
<dbReference type="Proteomes" id="UP001138768">
    <property type="component" value="Unassembled WGS sequence"/>
</dbReference>
<dbReference type="Pfam" id="PF00589">
    <property type="entry name" value="Phage_integrase"/>
    <property type="match status" value="1"/>
</dbReference>
<evidence type="ECO:0000256" key="3">
    <source>
        <dbReference type="ARBA" id="ARBA00023125"/>
    </source>
</evidence>
<dbReference type="InterPro" id="IPR013762">
    <property type="entry name" value="Integrase-like_cat_sf"/>
</dbReference>
<dbReference type="PROSITE" id="PS51898">
    <property type="entry name" value="TYR_RECOMBINASE"/>
    <property type="match status" value="1"/>
</dbReference>
<dbReference type="InterPro" id="IPR010998">
    <property type="entry name" value="Integrase_recombinase_N"/>
</dbReference>